<dbReference type="SUPFAM" id="SSF53474">
    <property type="entry name" value="alpha/beta-Hydrolases"/>
    <property type="match status" value="2"/>
</dbReference>
<dbReference type="InterPro" id="IPR029058">
    <property type="entry name" value="AB_hydrolase_fold"/>
</dbReference>
<dbReference type="OrthoDB" id="9974421at2759"/>
<dbReference type="FunFam" id="3.40.50.1820:FF:000057">
    <property type="entry name" value="Lipase"/>
    <property type="match status" value="1"/>
</dbReference>
<keyword evidence="5" id="KW-0443">Lipid metabolism</keyword>
<feature type="domain" description="Partial AB-hydrolase lipase" evidence="8">
    <location>
        <begin position="34"/>
        <end position="97"/>
    </location>
</feature>
<keyword evidence="2 7" id="KW-0732">Signal</keyword>
<reference evidence="9" key="1">
    <citation type="submission" date="2021-12" db="EMBL/GenBank/DDBJ databases">
        <authorList>
            <person name="Martin H S."/>
        </authorList>
    </citation>
    <scope>NUCLEOTIDE SEQUENCE</scope>
</reference>
<evidence type="ECO:0000313" key="10">
    <source>
        <dbReference type="Proteomes" id="UP000838878"/>
    </source>
</evidence>
<evidence type="ECO:0000256" key="7">
    <source>
        <dbReference type="SAM" id="SignalP"/>
    </source>
</evidence>
<dbReference type="GO" id="GO:0016042">
    <property type="term" value="P:lipid catabolic process"/>
    <property type="evidence" value="ECO:0007669"/>
    <property type="project" value="UniProtKB-KW"/>
</dbReference>
<dbReference type="GO" id="GO:0016787">
    <property type="term" value="F:hydrolase activity"/>
    <property type="evidence" value="ECO:0007669"/>
    <property type="project" value="UniProtKB-KW"/>
</dbReference>
<feature type="domain" description="Partial AB-hydrolase lipase" evidence="8">
    <location>
        <begin position="366"/>
        <end position="425"/>
    </location>
</feature>
<evidence type="ECO:0000313" key="9">
    <source>
        <dbReference type="EMBL" id="CAH0724584.1"/>
    </source>
</evidence>
<dbReference type="EMBL" id="OV170224">
    <property type="protein sequence ID" value="CAH0724584.1"/>
    <property type="molecule type" value="Genomic_DNA"/>
</dbReference>
<dbReference type="Pfam" id="PF04083">
    <property type="entry name" value="Abhydro_lipase"/>
    <property type="match status" value="2"/>
</dbReference>
<keyword evidence="6" id="KW-0325">Glycoprotein</keyword>
<keyword evidence="4" id="KW-0442">Lipid degradation</keyword>
<evidence type="ECO:0000256" key="3">
    <source>
        <dbReference type="ARBA" id="ARBA00022801"/>
    </source>
</evidence>
<gene>
    <name evidence="9" type="ORF">BINO364_LOCUS10276</name>
</gene>
<sequence>MLRIFSVVTILVCAQAYPALGEENGLNKTIIRNINERIAEDGYYSESHFVVTSDWYILEINRIPLGRNESKDTLTTTSKPVVFVMHGLQNSAISFIALGPELSIAYNLADNGFDVWLGNARGVLNSRNHIFLNPDDPKDRRAFFDYTFEDIGMKDLPTMIDYILAHTKRQQLHYIGHSQGGTSFLVLNSMLPEYNQKFISAHLLAGVGYQYYFPSRILSHAAIRTDFIYNLAVRMGLIEIFGPSSIDVDASSCDEESRNDECGLANIRGLLGELGNLQEMLGGASIKQYAHYGQNIRDRTFMRWDYGLLGNLFKYGRFSPPSYRLSSITADVTMHYTLNDILLDERDVRIMALVIRNAKTRREKKIAQDGFYSETHKVTTSDGYILELNRIPFGRNDDKNCAGVTSKPVTMLMHGLHGAAVSYILLGPEKSIAYNLADNCFDVWLGTARGIINSRYHVSLNPDDPNDQKEFFDFSFEDIGMKDLPAMIDYILNQTGKSQLHYIGHSQGGTNFLVLTSMLPEYNQKIASAHLLAGIGYQSNFPNKILRLAAYSSSAIYAFAVRLGLIEILGPEWNNINIGECTDNNEACDLISVKDAMSKIFGPIEILAGASIKQYAHYGQNIHDKQFRRWYYNPITNLIKYGSLVPPTYNISGITADVTLHYTMSDELQAEQDVLAMAETMANCKTRRVPRDGFSHNDFVAADDAKELVTDYIIEELKKYDN</sequence>
<evidence type="ECO:0000256" key="5">
    <source>
        <dbReference type="ARBA" id="ARBA00023098"/>
    </source>
</evidence>
<dbReference type="InterPro" id="IPR006693">
    <property type="entry name" value="AB_hydrolase_lipase"/>
</dbReference>
<dbReference type="AlphaFoldDB" id="A0A8J9Y9Y8"/>
<evidence type="ECO:0000256" key="1">
    <source>
        <dbReference type="ARBA" id="ARBA00010701"/>
    </source>
</evidence>
<keyword evidence="3" id="KW-0378">Hydrolase</keyword>
<feature type="non-terminal residue" evidence="9">
    <location>
        <position position="722"/>
    </location>
</feature>
<evidence type="ECO:0000256" key="4">
    <source>
        <dbReference type="ARBA" id="ARBA00022963"/>
    </source>
</evidence>
<dbReference type="Gene3D" id="3.40.50.1820">
    <property type="entry name" value="alpha/beta hydrolase"/>
    <property type="match status" value="2"/>
</dbReference>
<evidence type="ECO:0000259" key="8">
    <source>
        <dbReference type="Pfam" id="PF04083"/>
    </source>
</evidence>
<accession>A0A8J9Y9Y8</accession>
<proteinExistence type="inferred from homology"/>
<dbReference type="PANTHER" id="PTHR11005">
    <property type="entry name" value="LYSOSOMAL ACID LIPASE-RELATED"/>
    <property type="match status" value="1"/>
</dbReference>
<organism evidence="9 10">
    <name type="scientific">Brenthis ino</name>
    <name type="common">lesser marbled fritillary</name>
    <dbReference type="NCBI Taxonomy" id="405034"/>
    <lineage>
        <taxon>Eukaryota</taxon>
        <taxon>Metazoa</taxon>
        <taxon>Ecdysozoa</taxon>
        <taxon>Arthropoda</taxon>
        <taxon>Hexapoda</taxon>
        <taxon>Insecta</taxon>
        <taxon>Pterygota</taxon>
        <taxon>Neoptera</taxon>
        <taxon>Endopterygota</taxon>
        <taxon>Lepidoptera</taxon>
        <taxon>Glossata</taxon>
        <taxon>Ditrysia</taxon>
        <taxon>Papilionoidea</taxon>
        <taxon>Nymphalidae</taxon>
        <taxon>Heliconiinae</taxon>
        <taxon>Argynnini</taxon>
        <taxon>Brenthis</taxon>
    </lineage>
</organism>
<protein>
    <recommendedName>
        <fullName evidence="8">Partial AB-hydrolase lipase domain-containing protein</fullName>
    </recommendedName>
</protein>
<dbReference type="Proteomes" id="UP000838878">
    <property type="component" value="Chromosome 4"/>
</dbReference>
<evidence type="ECO:0000256" key="6">
    <source>
        <dbReference type="ARBA" id="ARBA00023180"/>
    </source>
</evidence>
<keyword evidence="10" id="KW-1185">Reference proteome</keyword>
<name>A0A8J9Y9Y8_9NEOP</name>
<feature type="signal peptide" evidence="7">
    <location>
        <begin position="1"/>
        <end position="21"/>
    </location>
</feature>
<feature type="chain" id="PRO_5035468215" description="Partial AB-hydrolase lipase domain-containing protein" evidence="7">
    <location>
        <begin position="22"/>
        <end position="722"/>
    </location>
</feature>
<comment type="similarity">
    <text evidence="1">Belongs to the AB hydrolase superfamily. Lipase family.</text>
</comment>
<evidence type="ECO:0000256" key="2">
    <source>
        <dbReference type="ARBA" id="ARBA00022729"/>
    </source>
</evidence>